<evidence type="ECO:0000313" key="2">
    <source>
        <dbReference type="EMBL" id="KAL0966052.1"/>
    </source>
</evidence>
<dbReference type="EMBL" id="JAGEUA010000009">
    <property type="protein sequence ID" value="KAL0966052.1"/>
    <property type="molecule type" value="Genomic_DNA"/>
</dbReference>
<protein>
    <submittedName>
        <fullName evidence="2">Uncharacterized protein</fullName>
    </submittedName>
</protein>
<organism evidence="2 3">
    <name type="scientific">Umbra pygmaea</name>
    <name type="common">Eastern mudminnow</name>
    <dbReference type="NCBI Taxonomy" id="75934"/>
    <lineage>
        <taxon>Eukaryota</taxon>
        <taxon>Metazoa</taxon>
        <taxon>Chordata</taxon>
        <taxon>Craniata</taxon>
        <taxon>Vertebrata</taxon>
        <taxon>Euteleostomi</taxon>
        <taxon>Actinopterygii</taxon>
        <taxon>Neopterygii</taxon>
        <taxon>Teleostei</taxon>
        <taxon>Protacanthopterygii</taxon>
        <taxon>Esociformes</taxon>
        <taxon>Umbridae</taxon>
        <taxon>Umbra</taxon>
    </lineage>
</organism>
<evidence type="ECO:0000313" key="3">
    <source>
        <dbReference type="Proteomes" id="UP001557470"/>
    </source>
</evidence>
<keyword evidence="3" id="KW-1185">Reference proteome</keyword>
<reference evidence="2 3" key="1">
    <citation type="submission" date="2024-06" db="EMBL/GenBank/DDBJ databases">
        <authorList>
            <person name="Pan Q."/>
            <person name="Wen M."/>
            <person name="Jouanno E."/>
            <person name="Zahm M."/>
            <person name="Klopp C."/>
            <person name="Cabau C."/>
            <person name="Louis A."/>
            <person name="Berthelot C."/>
            <person name="Parey E."/>
            <person name="Roest Crollius H."/>
            <person name="Montfort J."/>
            <person name="Robinson-Rechavi M."/>
            <person name="Bouchez O."/>
            <person name="Lampietro C."/>
            <person name="Lopez Roques C."/>
            <person name="Donnadieu C."/>
            <person name="Postlethwait J."/>
            <person name="Bobe J."/>
            <person name="Verreycken H."/>
            <person name="Guiguen Y."/>
        </authorList>
    </citation>
    <scope>NUCLEOTIDE SEQUENCE [LARGE SCALE GENOMIC DNA]</scope>
    <source>
        <strain evidence="2">Up_M1</strain>
        <tissue evidence="2">Testis</tissue>
    </source>
</reference>
<comment type="caution">
    <text evidence="2">The sequence shown here is derived from an EMBL/GenBank/DDBJ whole genome shotgun (WGS) entry which is preliminary data.</text>
</comment>
<proteinExistence type="predicted"/>
<feature type="compositionally biased region" description="Polar residues" evidence="1">
    <location>
        <begin position="97"/>
        <end position="112"/>
    </location>
</feature>
<gene>
    <name evidence="2" type="ORF">UPYG_G00290200</name>
</gene>
<dbReference type="AlphaFoldDB" id="A0ABD0WQX3"/>
<feature type="region of interest" description="Disordered" evidence="1">
    <location>
        <begin position="85"/>
        <end position="127"/>
    </location>
</feature>
<feature type="region of interest" description="Disordered" evidence="1">
    <location>
        <begin position="19"/>
        <end position="47"/>
    </location>
</feature>
<evidence type="ECO:0000256" key="1">
    <source>
        <dbReference type="SAM" id="MobiDB-lite"/>
    </source>
</evidence>
<accession>A0ABD0WQX3</accession>
<name>A0ABD0WQX3_UMBPY</name>
<sequence length="127" mass="14477">MQRVRQGSVSADRRLFLPPVGRVGGSIRGQTDLRVPPESIRNSTEDLEESDWTSIELYRKRPHSITFSGARGQRIKIERRLSRMRGGFPHPVRGNNPHRQANSTDIPTTTADWNHHNKLEDFKGKPA</sequence>
<dbReference type="Proteomes" id="UP001557470">
    <property type="component" value="Unassembled WGS sequence"/>
</dbReference>
<feature type="compositionally biased region" description="Basic and acidic residues" evidence="1">
    <location>
        <begin position="113"/>
        <end position="127"/>
    </location>
</feature>